<gene>
    <name evidence="4" type="ORF">MERGE_000269</name>
</gene>
<dbReference type="InterPro" id="IPR008927">
    <property type="entry name" value="6-PGluconate_DH-like_C_sf"/>
</dbReference>
<feature type="domain" description="Ketopantoate reductase C-terminal" evidence="3">
    <location>
        <begin position="225"/>
        <end position="347"/>
    </location>
</feature>
<keyword evidence="5" id="KW-1185">Reference proteome</keyword>
<dbReference type="GO" id="GO:0005737">
    <property type="term" value="C:cytoplasm"/>
    <property type="evidence" value="ECO:0007669"/>
    <property type="project" value="TreeGrafter"/>
</dbReference>
<dbReference type="SUPFAM" id="SSF48179">
    <property type="entry name" value="6-phosphogluconate dehydrogenase C-terminal domain-like"/>
    <property type="match status" value="1"/>
</dbReference>
<organism evidence="4 5">
    <name type="scientific">Pneumocystis wakefieldiae</name>
    <dbReference type="NCBI Taxonomy" id="38082"/>
    <lineage>
        <taxon>Eukaryota</taxon>
        <taxon>Fungi</taxon>
        <taxon>Dikarya</taxon>
        <taxon>Ascomycota</taxon>
        <taxon>Taphrinomycotina</taxon>
        <taxon>Pneumocystomycetes</taxon>
        <taxon>Pneumocystaceae</taxon>
        <taxon>Pneumocystis</taxon>
    </lineage>
</organism>
<dbReference type="Pfam" id="PF02558">
    <property type="entry name" value="ApbA"/>
    <property type="match status" value="1"/>
</dbReference>
<feature type="region of interest" description="Disordered" evidence="1">
    <location>
        <begin position="636"/>
        <end position="667"/>
    </location>
</feature>
<evidence type="ECO:0008006" key="6">
    <source>
        <dbReference type="Google" id="ProtNLM"/>
    </source>
</evidence>
<dbReference type="PANTHER" id="PTHR21708">
    <property type="entry name" value="PROBABLE 2-DEHYDROPANTOATE 2-REDUCTASE"/>
    <property type="match status" value="1"/>
</dbReference>
<dbReference type="InterPro" id="IPR051402">
    <property type="entry name" value="KPR-Related"/>
</dbReference>
<dbReference type="EMBL" id="CP054532">
    <property type="protein sequence ID" value="QSL64114.1"/>
    <property type="molecule type" value="Genomic_DNA"/>
</dbReference>
<feature type="domain" description="Ketopantoate reductase N-terminal" evidence="2">
    <location>
        <begin position="36"/>
        <end position="191"/>
    </location>
</feature>
<dbReference type="Proteomes" id="UP000663699">
    <property type="component" value="Chromosome 1"/>
</dbReference>
<dbReference type="Gene3D" id="1.10.1040.10">
    <property type="entry name" value="N-(1-d-carboxylethyl)-l-norvaline Dehydrogenase, domain 2"/>
    <property type="match status" value="1"/>
</dbReference>
<dbReference type="OrthoDB" id="5302359at2759"/>
<evidence type="ECO:0000256" key="1">
    <source>
        <dbReference type="SAM" id="MobiDB-lite"/>
    </source>
</evidence>
<dbReference type="FunFam" id="3.40.50.720:FF:000424">
    <property type="entry name" value="Meiotically up-regulated gene 72 protein"/>
    <property type="match status" value="1"/>
</dbReference>
<evidence type="ECO:0000259" key="3">
    <source>
        <dbReference type="Pfam" id="PF08546"/>
    </source>
</evidence>
<evidence type="ECO:0000259" key="2">
    <source>
        <dbReference type="Pfam" id="PF02558"/>
    </source>
</evidence>
<dbReference type="InterPro" id="IPR013328">
    <property type="entry name" value="6PGD_dom2"/>
</dbReference>
<dbReference type="PANTHER" id="PTHR21708:SF25">
    <property type="entry name" value="PROTEIN PAM1-RELATED"/>
    <property type="match status" value="1"/>
</dbReference>
<dbReference type="InterPro" id="IPR013752">
    <property type="entry name" value="KPA_reductase"/>
</dbReference>
<feature type="region of interest" description="Disordered" evidence="1">
    <location>
        <begin position="1"/>
        <end position="31"/>
    </location>
</feature>
<name>A0A899FUW3_9ASCO</name>
<feature type="compositionally biased region" description="Basic and acidic residues" evidence="1">
    <location>
        <begin position="14"/>
        <end position="23"/>
    </location>
</feature>
<reference evidence="4" key="1">
    <citation type="submission" date="2020-06" db="EMBL/GenBank/DDBJ databases">
        <title>Genomes of multiple members of Pneumocystis genus reveal paths to human pathogen Pneumocystis jirovecii.</title>
        <authorList>
            <person name="Cisse O.H."/>
            <person name="Ma L."/>
            <person name="Dekker J."/>
            <person name="Khil P."/>
            <person name="Jo J."/>
            <person name="Brenchley J."/>
            <person name="Blair R."/>
            <person name="Pahar B."/>
            <person name="Chabe M."/>
            <person name="Van Rompay K.A."/>
            <person name="Keesler R."/>
            <person name="Sukura A."/>
            <person name="Hirsch V."/>
            <person name="Kutty G."/>
            <person name="Liu Y."/>
            <person name="Peng L."/>
            <person name="Chen J."/>
            <person name="Song J."/>
            <person name="Weissenbacher-Lang C."/>
            <person name="Xu J."/>
            <person name="Upham N.S."/>
            <person name="Stajich J.E."/>
            <person name="Cuomo C.A."/>
            <person name="Cushion M.T."/>
            <person name="Kovacs J.A."/>
        </authorList>
    </citation>
    <scope>NUCLEOTIDE SEQUENCE</scope>
    <source>
        <strain evidence="4">2A</strain>
    </source>
</reference>
<feature type="compositionally biased region" description="Low complexity" evidence="1">
    <location>
        <begin position="738"/>
        <end position="753"/>
    </location>
</feature>
<dbReference type="Gene3D" id="3.40.50.720">
    <property type="entry name" value="NAD(P)-binding Rossmann-like Domain"/>
    <property type="match status" value="1"/>
</dbReference>
<evidence type="ECO:0000313" key="5">
    <source>
        <dbReference type="Proteomes" id="UP000663699"/>
    </source>
</evidence>
<evidence type="ECO:0000313" key="4">
    <source>
        <dbReference type="EMBL" id="QSL64114.1"/>
    </source>
</evidence>
<dbReference type="Pfam" id="PF08546">
    <property type="entry name" value="ApbA_C"/>
    <property type="match status" value="1"/>
</dbReference>
<sequence>MEQPGRSIQPPETDGYKPSEETINKVSSPSSSPIHILSIGSNAISAFFSWRLQSSNACKVTLVWRNHFDAVSSYGFSFRSNIYDSERFKPHRVVQTIEEAKTPNCPFDYVFVCIKALPDICDIATIIEPVVTSSHTCIIINTTNTIGIENQLIERFPKNLVLSLVSEATFTQLNVADYEHSGSKDVWIGLVQPNLILPEETQRDMIESLTLTFEAGNVNCRSSSNILQQQWEKMIGPISFHPISVLFDEPSHSVLLENQNAKKLISNLFDELLQIAETQNCSFNTGFKSKVMNAMTNDTAQSVMYQDYITRRPMEIQVFLTNPLEIANKNNIAVPRLETIHALMHNLNSRNHLHRQSPSASAILPRQLSPKSLAKEQRKHHLIHEPNGYNISSGDRHYRRGSPRQLIRHDSLEGLEEFADIAMYGDMIHVSNTDDVDAIDHQDHNYINNIDESYNHIQGRRKGASYDSMSLKERELALFKRERLLREKEALEYKKNMARFPRNHTSDGYSTRSYGYDDDDDYTDYHISSNVPGNIPPINSDNFDMMSMTFRRHRKNTNKASTSSMRNTFENKTDTHNDYAMWELRQRSHSRSQPYNTMDVSLIGTCDHIQNSLMLGYSSNRYGTVDSKTLVNSRTNSLTTTKSDEIRDSSIYGPPQNNRSTMHHSTVNGAPLTRHAHHMSHQYLSTINPGNIPPGVPQRAPSAPLTSMRHMPSRSMIIHPHPSHGPTKNGMNMNLNRSLTGSASASTASNGNGCASGSGSGHSSTSSFERGPMI</sequence>
<dbReference type="FunFam" id="1.10.1040.10:FF:000017">
    <property type="entry name" value="2-dehydropantoate 2-reductase"/>
    <property type="match status" value="1"/>
</dbReference>
<dbReference type="AlphaFoldDB" id="A0A899FUW3"/>
<feature type="region of interest" description="Disordered" evidence="1">
    <location>
        <begin position="738"/>
        <end position="774"/>
    </location>
</feature>
<protein>
    <recommendedName>
        <fullName evidence="6">Ketopantoate reductase C-terminal domain-containing protein</fullName>
    </recommendedName>
</protein>
<dbReference type="InterPro" id="IPR013332">
    <property type="entry name" value="KPR_N"/>
</dbReference>
<accession>A0A899FUW3</accession>
<proteinExistence type="predicted"/>
<feature type="compositionally biased region" description="Polar residues" evidence="1">
    <location>
        <begin position="655"/>
        <end position="667"/>
    </location>
</feature>